<dbReference type="Pfam" id="PF01132">
    <property type="entry name" value="EFP"/>
    <property type="match status" value="1"/>
</dbReference>
<dbReference type="Pfam" id="PF09285">
    <property type="entry name" value="Elong-fact-P_C"/>
    <property type="match status" value="1"/>
</dbReference>
<dbReference type="CDD" id="cd04470">
    <property type="entry name" value="S1_EF-P_repeat_1"/>
    <property type="match status" value="1"/>
</dbReference>
<evidence type="ECO:0000313" key="6">
    <source>
        <dbReference type="Proteomes" id="UP000295793"/>
    </source>
</evidence>
<gene>
    <name evidence="5" type="ORF">BCF53_10366</name>
</gene>
<dbReference type="NCBIfam" id="NF003392">
    <property type="entry name" value="PRK04542.1"/>
    <property type="match status" value="1"/>
</dbReference>
<dbReference type="RefSeq" id="WP_132700330.1">
    <property type="nucleotide sequence ID" value="NZ_SLZR01000003.1"/>
</dbReference>
<dbReference type="InterPro" id="IPR014722">
    <property type="entry name" value="Rib_uL2_dom2"/>
</dbReference>
<comment type="similarity">
    <text evidence="1 2">Belongs to the elongation factor P family.</text>
</comment>
<evidence type="ECO:0000259" key="4">
    <source>
        <dbReference type="SMART" id="SM01185"/>
    </source>
</evidence>
<accession>A0A4R3ICR3</accession>
<reference evidence="5 6" key="1">
    <citation type="submission" date="2019-03" db="EMBL/GenBank/DDBJ databases">
        <title>Genomic Encyclopedia of Archaeal and Bacterial Type Strains, Phase II (KMG-II): from individual species to whole genera.</title>
        <authorList>
            <person name="Goeker M."/>
        </authorList>
    </citation>
    <scope>NUCLEOTIDE SEQUENCE [LARGE SCALE GENOMIC DNA]</scope>
    <source>
        <strain evidence="5 6">DSM 15388</strain>
    </source>
</reference>
<dbReference type="SUPFAM" id="SSF50104">
    <property type="entry name" value="Translation proteins SH3-like domain"/>
    <property type="match status" value="1"/>
</dbReference>
<dbReference type="CDD" id="cd05794">
    <property type="entry name" value="S1_EF-P_repeat_2"/>
    <property type="match status" value="1"/>
</dbReference>
<evidence type="ECO:0000313" key="5">
    <source>
        <dbReference type="EMBL" id="TCS42405.1"/>
    </source>
</evidence>
<dbReference type="InterPro" id="IPR001059">
    <property type="entry name" value="Transl_elong_P/YeiP_cen"/>
</dbReference>
<dbReference type="InterPro" id="IPR020599">
    <property type="entry name" value="Transl_elong_fac_P/YeiP"/>
</dbReference>
<dbReference type="EMBL" id="SLZR01000003">
    <property type="protein sequence ID" value="TCS42405.1"/>
    <property type="molecule type" value="Genomic_DNA"/>
</dbReference>
<feature type="domain" description="Translation elongation factor P/YeiP central" evidence="4">
    <location>
        <begin position="69"/>
        <end position="124"/>
    </location>
</feature>
<dbReference type="FunFam" id="2.40.50.140:FF:000004">
    <property type="entry name" value="Elongation factor P"/>
    <property type="match status" value="1"/>
</dbReference>
<dbReference type="Proteomes" id="UP000295793">
    <property type="component" value="Unassembled WGS sequence"/>
</dbReference>
<dbReference type="SMART" id="SM00841">
    <property type="entry name" value="Elong-fact-P_C"/>
    <property type="match status" value="1"/>
</dbReference>
<dbReference type="InterPro" id="IPR012340">
    <property type="entry name" value="NA-bd_OB-fold"/>
</dbReference>
<evidence type="ECO:0000256" key="2">
    <source>
        <dbReference type="HAMAP-Rule" id="MF_00646"/>
    </source>
</evidence>
<dbReference type="NCBIfam" id="NF001810">
    <property type="entry name" value="PRK00529.1"/>
    <property type="match status" value="1"/>
</dbReference>
<dbReference type="InterPro" id="IPR013185">
    <property type="entry name" value="Transl_elong_KOW-like"/>
</dbReference>
<evidence type="ECO:0000259" key="3">
    <source>
        <dbReference type="SMART" id="SM00841"/>
    </source>
</evidence>
<dbReference type="InterPro" id="IPR015365">
    <property type="entry name" value="Elong-fact-P_C"/>
</dbReference>
<dbReference type="Gene3D" id="2.30.30.30">
    <property type="match status" value="1"/>
</dbReference>
<comment type="caution">
    <text evidence="5">The sequence shown here is derived from an EMBL/GenBank/DDBJ whole genome shotgun (WGS) entry which is preliminary data.</text>
</comment>
<dbReference type="SMART" id="SM01185">
    <property type="entry name" value="EFP"/>
    <property type="match status" value="1"/>
</dbReference>
<sequence length="191" mass="20949">MPKAPEIKSGQVIDIDGQQFVVRSITVSSPTARGAATLYKMVLNDLTTRRKKDVTFKGDDMVNLADFQQITVSYLYADGESHTFMDGEDYSQHMLMSDELGDQLLWLHEGMEGIKGLVVNDNLVAIELPQSVVKTITETAPGIKGASASARTKPATLDGGIVVQVPEYIEPGERIRVNTETQKFMSRAGKE</sequence>
<protein>
    <recommendedName>
        <fullName evidence="2">Elongation factor P-like protein</fullName>
    </recommendedName>
</protein>
<dbReference type="InterPro" id="IPR013852">
    <property type="entry name" value="Transl_elong_P/YeiP_CS"/>
</dbReference>
<organism evidence="5 6">
    <name type="scientific">Reinekea marinisedimentorum</name>
    <dbReference type="NCBI Taxonomy" id="230495"/>
    <lineage>
        <taxon>Bacteria</taxon>
        <taxon>Pseudomonadati</taxon>
        <taxon>Pseudomonadota</taxon>
        <taxon>Gammaproteobacteria</taxon>
        <taxon>Oceanospirillales</taxon>
        <taxon>Saccharospirillaceae</taxon>
        <taxon>Reinekea</taxon>
    </lineage>
</organism>
<dbReference type="PROSITE" id="PS01275">
    <property type="entry name" value="EFP"/>
    <property type="match status" value="1"/>
</dbReference>
<dbReference type="HAMAP" id="MF_00646">
    <property type="entry name" value="EFP"/>
    <property type="match status" value="1"/>
</dbReference>
<feature type="domain" description="Elongation factor P C-terminal" evidence="3">
    <location>
        <begin position="132"/>
        <end position="187"/>
    </location>
</feature>
<dbReference type="GO" id="GO:0003746">
    <property type="term" value="F:translation elongation factor activity"/>
    <property type="evidence" value="ECO:0007669"/>
    <property type="project" value="UniProtKB-UniRule"/>
</dbReference>
<keyword evidence="5" id="KW-0251">Elongation factor</keyword>
<evidence type="ECO:0000256" key="1">
    <source>
        <dbReference type="ARBA" id="ARBA00009479"/>
    </source>
</evidence>
<dbReference type="Gene3D" id="2.40.50.140">
    <property type="entry name" value="Nucleic acid-binding proteins"/>
    <property type="match status" value="2"/>
</dbReference>
<proteinExistence type="inferred from homology"/>
<name>A0A4R3ICR3_9GAMM</name>
<dbReference type="InterPro" id="IPR011897">
    <property type="entry name" value="Transl_elong_p-like_YeiP"/>
</dbReference>
<keyword evidence="5" id="KW-0648">Protein biosynthesis</keyword>
<dbReference type="SUPFAM" id="SSF50249">
    <property type="entry name" value="Nucleic acid-binding proteins"/>
    <property type="match status" value="2"/>
</dbReference>
<keyword evidence="6" id="KW-1185">Reference proteome</keyword>
<dbReference type="OrthoDB" id="5599402at2"/>
<dbReference type="PANTHER" id="PTHR30053">
    <property type="entry name" value="ELONGATION FACTOR P"/>
    <property type="match status" value="1"/>
</dbReference>
<dbReference type="Pfam" id="PF08207">
    <property type="entry name" value="EFP_N"/>
    <property type="match status" value="1"/>
</dbReference>
<dbReference type="GO" id="GO:0043043">
    <property type="term" value="P:peptide biosynthetic process"/>
    <property type="evidence" value="ECO:0007669"/>
    <property type="project" value="InterPro"/>
</dbReference>
<dbReference type="AlphaFoldDB" id="A0A4R3ICR3"/>
<dbReference type="PIRSF" id="PIRSF005901">
    <property type="entry name" value="EF-P"/>
    <property type="match status" value="1"/>
</dbReference>
<dbReference type="PANTHER" id="PTHR30053:SF14">
    <property type="entry name" value="TRANSLATION ELONGATION FACTOR KOW-LIKE DOMAIN-CONTAINING PROTEIN"/>
    <property type="match status" value="1"/>
</dbReference>
<dbReference type="InterPro" id="IPR008991">
    <property type="entry name" value="Translation_prot_SH3-like_sf"/>
</dbReference>
<dbReference type="GO" id="GO:0005829">
    <property type="term" value="C:cytosol"/>
    <property type="evidence" value="ECO:0007669"/>
    <property type="project" value="UniProtKB-ARBA"/>
</dbReference>